<name>A0ABW5K962_9FLAO</name>
<feature type="transmembrane region" description="Helical" evidence="1">
    <location>
        <begin position="68"/>
        <end position="84"/>
    </location>
</feature>
<keyword evidence="1" id="KW-1133">Transmembrane helix</keyword>
<keyword evidence="1" id="KW-0812">Transmembrane</keyword>
<accession>A0ABW5K962</accession>
<comment type="caution">
    <text evidence="2">The sequence shown here is derived from an EMBL/GenBank/DDBJ whole genome shotgun (WGS) entry which is preliminary data.</text>
</comment>
<feature type="transmembrane region" description="Helical" evidence="1">
    <location>
        <begin position="35"/>
        <end position="56"/>
    </location>
</feature>
<evidence type="ECO:0000313" key="3">
    <source>
        <dbReference type="Proteomes" id="UP001597394"/>
    </source>
</evidence>
<gene>
    <name evidence="2" type="ORF">ACFSO8_08285</name>
</gene>
<evidence type="ECO:0000256" key="1">
    <source>
        <dbReference type="SAM" id="Phobius"/>
    </source>
</evidence>
<dbReference type="Pfam" id="PF19617">
    <property type="entry name" value="DUF6122"/>
    <property type="match status" value="1"/>
</dbReference>
<feature type="transmembrane region" description="Helical" evidence="1">
    <location>
        <begin position="12"/>
        <end position="28"/>
    </location>
</feature>
<dbReference type="RefSeq" id="WP_255929626.1">
    <property type="nucleotide sequence ID" value="NZ_JANFQP010000002.1"/>
</dbReference>
<proteinExistence type="predicted"/>
<evidence type="ECO:0000313" key="2">
    <source>
        <dbReference type="EMBL" id="MFD2545456.1"/>
    </source>
</evidence>
<protein>
    <submittedName>
        <fullName evidence="2">DUF6122 family protein</fullName>
    </submittedName>
</protein>
<sequence length="114" mass="13801">MENLFYIREFVHYFFHFVFPLLVAKVFFQNNWQKAYLLMLATMLVDLDHLFAHPIFDPDRSSVGFHPLHSYPIVALYFLGFIFLKGNYRIIALGLVIHMITDFQDFYLWKLIYR</sequence>
<organism evidence="2 3">
    <name type="scientific">Kaistella montana</name>
    <dbReference type="NCBI Taxonomy" id="1849733"/>
    <lineage>
        <taxon>Bacteria</taxon>
        <taxon>Pseudomonadati</taxon>
        <taxon>Bacteroidota</taxon>
        <taxon>Flavobacteriia</taxon>
        <taxon>Flavobacteriales</taxon>
        <taxon>Weeksellaceae</taxon>
        <taxon>Chryseobacterium group</taxon>
        <taxon>Kaistella</taxon>
    </lineage>
</organism>
<dbReference type="InterPro" id="IPR046125">
    <property type="entry name" value="DUF6122"/>
</dbReference>
<keyword evidence="3" id="KW-1185">Reference proteome</keyword>
<reference evidence="3" key="1">
    <citation type="journal article" date="2019" name="Int. J. Syst. Evol. Microbiol.">
        <title>The Global Catalogue of Microorganisms (GCM) 10K type strain sequencing project: providing services to taxonomists for standard genome sequencing and annotation.</title>
        <authorList>
            <consortium name="The Broad Institute Genomics Platform"/>
            <consortium name="The Broad Institute Genome Sequencing Center for Infectious Disease"/>
            <person name="Wu L."/>
            <person name="Ma J."/>
        </authorList>
    </citation>
    <scope>NUCLEOTIDE SEQUENCE [LARGE SCALE GENOMIC DNA]</scope>
    <source>
        <strain evidence="3">KCTC 52204</strain>
    </source>
</reference>
<dbReference type="Proteomes" id="UP001597394">
    <property type="component" value="Unassembled WGS sequence"/>
</dbReference>
<keyword evidence="1" id="KW-0472">Membrane</keyword>
<dbReference type="EMBL" id="JBHULG010000002">
    <property type="protein sequence ID" value="MFD2545456.1"/>
    <property type="molecule type" value="Genomic_DNA"/>
</dbReference>